<accession>M7S6I9</accession>
<evidence type="ECO:0000259" key="7">
    <source>
        <dbReference type="PROSITE" id="PS50600"/>
    </source>
</evidence>
<evidence type="ECO:0000313" key="9">
    <source>
        <dbReference type="Proteomes" id="UP000012174"/>
    </source>
</evidence>
<protein>
    <submittedName>
        <fullName evidence="8">Putative ulp1 protease family protein</fullName>
    </submittedName>
</protein>
<evidence type="ECO:0000256" key="4">
    <source>
        <dbReference type="ARBA" id="ARBA00022786"/>
    </source>
</evidence>
<evidence type="ECO:0000256" key="3">
    <source>
        <dbReference type="ARBA" id="ARBA00022670"/>
    </source>
</evidence>
<dbReference type="PROSITE" id="PS50600">
    <property type="entry name" value="ULP_PROTEASE"/>
    <property type="match status" value="1"/>
</dbReference>
<sequence>MHKLETELPDQAQRIYFQNTFFFDKLKPTKASGRINYDSVKGWTSKVDLFAKDYIVVPINEYSHWYVAIIYNVPKLIPSEPESPDTPQPQQESIVVEDGNRTPQIESTVEDSDQAGTLSSAQNDVEAGISRMSIHSPGIIEKEAKQAEDADRHTPQEVVEGSKDTAINLTQEPEAVLPEVEQTQSLGGMGRKKAGKKQSSGPRRYDPDQPRIITLDSLGGSHSPACNFLKQYLVAELKDKKDIEIPSPGALGMTAKNIPLQLNYCDCGLYLLGYIQEFLKDPDTFVRSILQHERIQWDLDPSDLRNRIRDRGGEEIALSAYVLPENLIS</sequence>
<dbReference type="InterPro" id="IPR051947">
    <property type="entry name" value="Sentrin-specific_protease"/>
</dbReference>
<keyword evidence="2" id="KW-0597">Phosphoprotein</keyword>
<dbReference type="PANTHER" id="PTHR46896">
    <property type="entry name" value="SENTRIN-SPECIFIC PROTEASE"/>
    <property type="match status" value="1"/>
</dbReference>
<feature type="compositionally biased region" description="Polar residues" evidence="6">
    <location>
        <begin position="114"/>
        <end position="123"/>
    </location>
</feature>
<organism evidence="8 9">
    <name type="scientific">Eutypa lata (strain UCR-EL1)</name>
    <name type="common">Grapevine dieback disease fungus</name>
    <name type="synonym">Eutypa armeniacae</name>
    <dbReference type="NCBI Taxonomy" id="1287681"/>
    <lineage>
        <taxon>Eukaryota</taxon>
        <taxon>Fungi</taxon>
        <taxon>Dikarya</taxon>
        <taxon>Ascomycota</taxon>
        <taxon>Pezizomycotina</taxon>
        <taxon>Sordariomycetes</taxon>
        <taxon>Xylariomycetidae</taxon>
        <taxon>Xylariales</taxon>
        <taxon>Diatrypaceae</taxon>
        <taxon>Eutypa</taxon>
    </lineage>
</organism>
<dbReference type="GO" id="GO:0016926">
    <property type="term" value="P:protein desumoylation"/>
    <property type="evidence" value="ECO:0007669"/>
    <property type="project" value="TreeGrafter"/>
</dbReference>
<comment type="similarity">
    <text evidence="1">Belongs to the peptidase C48 family.</text>
</comment>
<dbReference type="Gene3D" id="3.30.310.130">
    <property type="entry name" value="Ubiquitin-related"/>
    <property type="match status" value="1"/>
</dbReference>
<dbReference type="EMBL" id="KB707569">
    <property type="protein sequence ID" value="EMR61674.1"/>
    <property type="molecule type" value="Genomic_DNA"/>
</dbReference>
<gene>
    <name evidence="8" type="ORF">UCREL1_11402</name>
</gene>
<dbReference type="SUPFAM" id="SSF54001">
    <property type="entry name" value="Cysteine proteinases"/>
    <property type="match status" value="1"/>
</dbReference>
<dbReference type="Pfam" id="PF02902">
    <property type="entry name" value="Peptidase_C48"/>
    <property type="match status" value="1"/>
</dbReference>
<dbReference type="Gene3D" id="1.10.418.20">
    <property type="match status" value="1"/>
</dbReference>
<name>M7S6I9_EUTLA</name>
<keyword evidence="9" id="KW-1185">Reference proteome</keyword>
<feature type="region of interest" description="Disordered" evidence="6">
    <location>
        <begin position="169"/>
        <end position="214"/>
    </location>
</feature>
<feature type="region of interest" description="Disordered" evidence="6">
    <location>
        <begin position="80"/>
        <end position="137"/>
    </location>
</feature>
<evidence type="ECO:0000256" key="5">
    <source>
        <dbReference type="ARBA" id="ARBA00022801"/>
    </source>
</evidence>
<dbReference type="GO" id="GO:0070139">
    <property type="term" value="F:SUMO-specific endopeptidase activity"/>
    <property type="evidence" value="ECO:0007669"/>
    <property type="project" value="TreeGrafter"/>
</dbReference>
<dbReference type="OrthoDB" id="442460at2759"/>
<evidence type="ECO:0000256" key="2">
    <source>
        <dbReference type="ARBA" id="ARBA00022553"/>
    </source>
</evidence>
<proteinExistence type="inferred from homology"/>
<feature type="domain" description="Ubiquitin-like protease family profile" evidence="7">
    <location>
        <begin position="1"/>
        <end position="278"/>
    </location>
</feature>
<dbReference type="eggNOG" id="KOG0779">
    <property type="taxonomic scope" value="Eukaryota"/>
</dbReference>
<keyword evidence="3 8" id="KW-0645">Protease</keyword>
<dbReference type="KEGG" id="ela:UCREL1_11402"/>
<dbReference type="HOGENOM" id="CLU_844763_0_0_1"/>
<evidence type="ECO:0000256" key="1">
    <source>
        <dbReference type="ARBA" id="ARBA00005234"/>
    </source>
</evidence>
<dbReference type="STRING" id="1287681.M7S6I9"/>
<keyword evidence="4" id="KW-0833">Ubl conjugation pathway</keyword>
<dbReference type="InterPro" id="IPR038765">
    <property type="entry name" value="Papain-like_cys_pep_sf"/>
</dbReference>
<dbReference type="Proteomes" id="UP000012174">
    <property type="component" value="Unassembled WGS sequence"/>
</dbReference>
<dbReference type="GO" id="GO:0006508">
    <property type="term" value="P:proteolysis"/>
    <property type="evidence" value="ECO:0007669"/>
    <property type="project" value="UniProtKB-KW"/>
</dbReference>
<dbReference type="InterPro" id="IPR003653">
    <property type="entry name" value="Peptidase_C48_C"/>
</dbReference>
<dbReference type="GO" id="GO:0005634">
    <property type="term" value="C:nucleus"/>
    <property type="evidence" value="ECO:0007669"/>
    <property type="project" value="TreeGrafter"/>
</dbReference>
<dbReference type="GO" id="GO:0005737">
    <property type="term" value="C:cytoplasm"/>
    <property type="evidence" value="ECO:0007669"/>
    <property type="project" value="TreeGrafter"/>
</dbReference>
<evidence type="ECO:0000256" key="6">
    <source>
        <dbReference type="SAM" id="MobiDB-lite"/>
    </source>
</evidence>
<reference evidence="9" key="1">
    <citation type="journal article" date="2013" name="Genome Announc.">
        <title>Draft genome sequence of the grapevine dieback fungus Eutypa lata UCR-EL1.</title>
        <authorList>
            <person name="Blanco-Ulate B."/>
            <person name="Rolshausen P.E."/>
            <person name="Cantu D."/>
        </authorList>
    </citation>
    <scope>NUCLEOTIDE SEQUENCE [LARGE SCALE GENOMIC DNA]</scope>
    <source>
        <strain evidence="9">UCR-EL1</strain>
    </source>
</reference>
<dbReference type="PANTHER" id="PTHR46896:SF3">
    <property type="entry name" value="FI06413P-RELATED"/>
    <property type="match status" value="1"/>
</dbReference>
<keyword evidence="5" id="KW-0378">Hydrolase</keyword>
<dbReference type="AlphaFoldDB" id="M7S6I9"/>
<evidence type="ECO:0000313" key="8">
    <source>
        <dbReference type="EMBL" id="EMR61674.1"/>
    </source>
</evidence>